<comment type="caution">
    <text evidence="2">The sequence shown here is derived from an EMBL/GenBank/DDBJ whole genome shotgun (WGS) entry which is preliminary data.</text>
</comment>
<dbReference type="Proteomes" id="UP000003856">
    <property type="component" value="Unassembled WGS sequence"/>
</dbReference>
<name>C5T0Q1_ACIDE</name>
<evidence type="ECO:0000313" key="2">
    <source>
        <dbReference type="EMBL" id="EER61956.1"/>
    </source>
</evidence>
<feature type="compositionally biased region" description="Polar residues" evidence="1">
    <location>
        <begin position="15"/>
        <end position="26"/>
    </location>
</feature>
<organism evidence="2 3">
    <name type="scientific">Acidovorax delafieldii 2AN</name>
    <dbReference type="NCBI Taxonomy" id="573060"/>
    <lineage>
        <taxon>Bacteria</taxon>
        <taxon>Pseudomonadati</taxon>
        <taxon>Pseudomonadota</taxon>
        <taxon>Betaproteobacteria</taxon>
        <taxon>Burkholderiales</taxon>
        <taxon>Comamonadaceae</taxon>
        <taxon>Acidovorax</taxon>
    </lineage>
</organism>
<accession>C5T0Q1</accession>
<keyword evidence="3" id="KW-1185">Reference proteome</keyword>
<evidence type="ECO:0000313" key="3">
    <source>
        <dbReference type="Proteomes" id="UP000003856"/>
    </source>
</evidence>
<feature type="region of interest" description="Disordered" evidence="1">
    <location>
        <begin position="1"/>
        <end position="26"/>
    </location>
</feature>
<evidence type="ECO:0000256" key="1">
    <source>
        <dbReference type="SAM" id="MobiDB-lite"/>
    </source>
</evidence>
<sequence length="99" mass="10855">MQRAAGHSMGWASPDRSTLQVPLTRSAARTDTIGPLRRYAQQATQWRSWARWRAATCRVLEAPAPGLGARAHRARNLRQPFHAIAPPGSHPTGSVAPLR</sequence>
<protein>
    <submittedName>
        <fullName evidence="2">Uncharacterized protein</fullName>
    </submittedName>
</protein>
<proteinExistence type="predicted"/>
<gene>
    <name evidence="2" type="ORF">AcdelDRAFT_0481</name>
</gene>
<reference evidence="2 3" key="1">
    <citation type="submission" date="2009-05" db="EMBL/GenBank/DDBJ databases">
        <title>The draft genome of Acidovorax delafieldii 2AN.</title>
        <authorList>
            <consortium name="US DOE Joint Genome Institute (JGI-PGF)"/>
            <person name="Lucas S."/>
            <person name="Copeland A."/>
            <person name="Lapidus A."/>
            <person name="Glavina del Rio T."/>
            <person name="Tice H."/>
            <person name="Bruce D."/>
            <person name="Goodwin L."/>
            <person name="Pitluck S."/>
            <person name="Larimer F."/>
            <person name="Land M.L."/>
            <person name="Hauser L."/>
            <person name="Shelobolina E.S."/>
            <person name="Picardal F."/>
            <person name="Roden E."/>
            <person name="Emerson D."/>
        </authorList>
    </citation>
    <scope>NUCLEOTIDE SEQUENCE [LARGE SCALE GENOMIC DNA]</scope>
    <source>
        <strain evidence="2 3">2AN</strain>
    </source>
</reference>
<dbReference type="EMBL" id="ACQT01000006">
    <property type="protein sequence ID" value="EER61956.1"/>
    <property type="molecule type" value="Genomic_DNA"/>
</dbReference>
<dbReference type="AlphaFoldDB" id="C5T0Q1"/>
<dbReference type="PATRIC" id="fig|573060.9.peg.4737"/>